<reference evidence="1" key="2">
    <citation type="submission" date="2020-07" db="EMBL/GenBank/DDBJ databases">
        <authorList>
            <person name="Vera ALvarez R."/>
            <person name="Arias-Moreno D.M."/>
            <person name="Jimenez-Jacinto V."/>
            <person name="Jimenez-Bremont J.F."/>
            <person name="Swaminathan K."/>
            <person name="Moose S.P."/>
            <person name="Guerrero-Gonzalez M.L."/>
            <person name="Marino-Ramirez L."/>
            <person name="Landsman D."/>
            <person name="Rodriguez-Kessler M."/>
            <person name="Delgado-Sanchez P."/>
        </authorList>
    </citation>
    <scope>NUCLEOTIDE SEQUENCE</scope>
    <source>
        <tissue evidence="1">Cladode</tissue>
    </source>
</reference>
<proteinExistence type="predicted"/>
<reference evidence="1" key="1">
    <citation type="journal article" date="2013" name="J. Plant Res.">
        <title>Effect of fungi and light on seed germination of three Opuntia species from semiarid lands of central Mexico.</title>
        <authorList>
            <person name="Delgado-Sanchez P."/>
            <person name="Jimenez-Bremont J.F."/>
            <person name="Guerrero-Gonzalez Mde L."/>
            <person name="Flores J."/>
        </authorList>
    </citation>
    <scope>NUCLEOTIDE SEQUENCE</scope>
    <source>
        <tissue evidence="1">Cladode</tissue>
    </source>
</reference>
<accession>A0A7C9ETM2</accession>
<organism evidence="1">
    <name type="scientific">Opuntia streptacantha</name>
    <name type="common">Prickly pear cactus</name>
    <name type="synonym">Opuntia cardona</name>
    <dbReference type="NCBI Taxonomy" id="393608"/>
    <lineage>
        <taxon>Eukaryota</taxon>
        <taxon>Viridiplantae</taxon>
        <taxon>Streptophyta</taxon>
        <taxon>Embryophyta</taxon>
        <taxon>Tracheophyta</taxon>
        <taxon>Spermatophyta</taxon>
        <taxon>Magnoliopsida</taxon>
        <taxon>eudicotyledons</taxon>
        <taxon>Gunneridae</taxon>
        <taxon>Pentapetalae</taxon>
        <taxon>Caryophyllales</taxon>
        <taxon>Cactineae</taxon>
        <taxon>Cactaceae</taxon>
        <taxon>Opuntioideae</taxon>
        <taxon>Opuntia</taxon>
    </lineage>
</organism>
<sequence>MAMKRSTSNRVSPVEDGINRSLTVASSSCIPTLLANSILEDEEAFSKFAALSNFNRKLQETAPLSAGSKLTIDSSNNLYLEVFSPLISESTSGITCFEGSHFEA</sequence>
<evidence type="ECO:0000313" key="1">
    <source>
        <dbReference type="EMBL" id="MBA4667749.1"/>
    </source>
</evidence>
<name>A0A7C9ETM2_OPUST</name>
<protein>
    <submittedName>
        <fullName evidence="1">Uncharacterized protein</fullName>
    </submittedName>
</protein>
<dbReference type="EMBL" id="GISG01236951">
    <property type="protein sequence ID" value="MBA4667749.1"/>
    <property type="molecule type" value="Transcribed_RNA"/>
</dbReference>
<dbReference type="AlphaFoldDB" id="A0A7C9ETM2"/>